<evidence type="ECO:0000256" key="3">
    <source>
        <dbReference type="ARBA" id="ARBA00022741"/>
    </source>
</evidence>
<keyword evidence="3" id="KW-0547">Nucleotide-binding</keyword>
<comment type="similarity">
    <text evidence="1">Belongs to the carbohydrate kinase PfkB family.</text>
</comment>
<evidence type="ECO:0000313" key="8">
    <source>
        <dbReference type="EMBL" id="TQL34707.1"/>
    </source>
</evidence>
<dbReference type="GO" id="GO:0005829">
    <property type="term" value="C:cytosol"/>
    <property type="evidence" value="ECO:0007669"/>
    <property type="project" value="TreeGrafter"/>
</dbReference>
<dbReference type="RefSeq" id="WP_170206894.1">
    <property type="nucleotide sequence ID" value="NZ_CAJTBP010000001.1"/>
</dbReference>
<dbReference type="GO" id="GO:0005524">
    <property type="term" value="F:ATP binding"/>
    <property type="evidence" value="ECO:0007669"/>
    <property type="project" value="UniProtKB-KW"/>
</dbReference>
<evidence type="ECO:0000256" key="2">
    <source>
        <dbReference type="ARBA" id="ARBA00022679"/>
    </source>
</evidence>
<keyword evidence="2 6" id="KW-0808">Transferase</keyword>
<dbReference type="SUPFAM" id="SSF53613">
    <property type="entry name" value="Ribokinase-like"/>
    <property type="match status" value="1"/>
</dbReference>
<protein>
    <submittedName>
        <fullName evidence="8">Tagatose 6-phosphate kinase</fullName>
    </submittedName>
</protein>
<dbReference type="NCBIfam" id="TIGR03168">
    <property type="entry name" value="1-PFK"/>
    <property type="match status" value="1"/>
</dbReference>
<dbReference type="PIRSF" id="PIRSF000535">
    <property type="entry name" value="1PFK/6PFK/LacC"/>
    <property type="match status" value="1"/>
</dbReference>
<organism evidence="8 9">
    <name type="scientific">Barrientosiimonas humi</name>
    <dbReference type="NCBI Taxonomy" id="999931"/>
    <lineage>
        <taxon>Bacteria</taxon>
        <taxon>Bacillati</taxon>
        <taxon>Actinomycetota</taxon>
        <taxon>Actinomycetes</taxon>
        <taxon>Micrococcales</taxon>
        <taxon>Dermacoccaceae</taxon>
        <taxon>Barrientosiimonas</taxon>
    </lineage>
</organism>
<dbReference type="GO" id="GO:0008443">
    <property type="term" value="F:phosphofructokinase activity"/>
    <property type="evidence" value="ECO:0007669"/>
    <property type="project" value="TreeGrafter"/>
</dbReference>
<proteinExistence type="inferred from homology"/>
<evidence type="ECO:0000256" key="5">
    <source>
        <dbReference type="ARBA" id="ARBA00022840"/>
    </source>
</evidence>
<reference evidence="8 9" key="1">
    <citation type="submission" date="2019-06" db="EMBL/GenBank/DDBJ databases">
        <title>Sequencing the genomes of 1000 actinobacteria strains.</title>
        <authorList>
            <person name="Klenk H.-P."/>
        </authorList>
    </citation>
    <scope>NUCLEOTIDE SEQUENCE [LARGE SCALE GENOMIC DNA]</scope>
    <source>
        <strain evidence="8 9">DSM 24617</strain>
    </source>
</reference>
<gene>
    <name evidence="8" type="ORF">FB554_2884</name>
</gene>
<feature type="domain" description="Carbohydrate kinase PfkB" evidence="7">
    <location>
        <begin position="17"/>
        <end position="295"/>
    </location>
</feature>
<dbReference type="Pfam" id="PF00294">
    <property type="entry name" value="PfkB"/>
    <property type="match status" value="1"/>
</dbReference>
<evidence type="ECO:0000256" key="4">
    <source>
        <dbReference type="ARBA" id="ARBA00022777"/>
    </source>
</evidence>
<dbReference type="Proteomes" id="UP000318336">
    <property type="component" value="Unassembled WGS sequence"/>
</dbReference>
<evidence type="ECO:0000259" key="7">
    <source>
        <dbReference type="Pfam" id="PF00294"/>
    </source>
</evidence>
<dbReference type="InterPro" id="IPR017583">
    <property type="entry name" value="Tagatose/fructose_Pkinase"/>
</dbReference>
<dbReference type="PANTHER" id="PTHR46566">
    <property type="entry name" value="1-PHOSPHOFRUCTOKINASE-RELATED"/>
    <property type="match status" value="1"/>
</dbReference>
<keyword evidence="4 8" id="KW-0418">Kinase</keyword>
<evidence type="ECO:0000256" key="6">
    <source>
        <dbReference type="PIRNR" id="PIRNR000535"/>
    </source>
</evidence>
<dbReference type="PROSITE" id="PS00583">
    <property type="entry name" value="PFKB_KINASES_1"/>
    <property type="match status" value="1"/>
</dbReference>
<evidence type="ECO:0000313" key="9">
    <source>
        <dbReference type="Proteomes" id="UP000318336"/>
    </source>
</evidence>
<dbReference type="AlphaFoldDB" id="A0A542XFV7"/>
<evidence type="ECO:0000256" key="1">
    <source>
        <dbReference type="ARBA" id="ARBA00010688"/>
    </source>
</evidence>
<accession>A0A542XFV7</accession>
<sequence>MIVTLTPNPAVDVTYRVGALEVGGSHPVGAVREQAGGKGVNTAAVLTTMGQECVAVCPVGADDADRFAADLDARGVRHRLLRLPGRTRRSVTVVDDAGEATVLNEPGLPWGRDDRDLVIQVVAQSLSGARVLTISGSLPDAAVAAVVRCVETADALAVPAVLDLRGPVLRDSLAHGPALVKPNRAEAAAMLGFDASAAPSAAELAERLVGDGAGAAIVSDGAAGLTLVSGDGIRLVGRLPEPLQGNATGAGDALTAALAAGLAEGVPTGRDAWAETLRTGVAWSAAAVLQPVAGAVDPADVARLLPRVEIEEIA</sequence>
<dbReference type="InterPro" id="IPR029056">
    <property type="entry name" value="Ribokinase-like"/>
</dbReference>
<keyword evidence="5" id="KW-0067">ATP-binding</keyword>
<dbReference type="InterPro" id="IPR002173">
    <property type="entry name" value="Carboh/pur_kinase_PfkB_CS"/>
</dbReference>
<name>A0A542XFV7_9MICO</name>
<dbReference type="InterPro" id="IPR011611">
    <property type="entry name" value="PfkB_dom"/>
</dbReference>
<dbReference type="PANTHER" id="PTHR46566:SF5">
    <property type="entry name" value="1-PHOSPHOFRUCTOKINASE"/>
    <property type="match status" value="1"/>
</dbReference>
<dbReference type="Gene3D" id="3.40.1190.20">
    <property type="match status" value="1"/>
</dbReference>
<dbReference type="EMBL" id="VFOK01000001">
    <property type="protein sequence ID" value="TQL34707.1"/>
    <property type="molecule type" value="Genomic_DNA"/>
</dbReference>
<comment type="caution">
    <text evidence="8">The sequence shown here is derived from an EMBL/GenBank/DDBJ whole genome shotgun (WGS) entry which is preliminary data.</text>
</comment>
<keyword evidence="9" id="KW-1185">Reference proteome</keyword>